<dbReference type="EMBL" id="KV417605">
    <property type="protein sequence ID" value="KZP15398.1"/>
    <property type="molecule type" value="Genomic_DNA"/>
</dbReference>
<sequence>MQLRTGSNITAILVQLLCSTRLGSTFSAPACVRVLFESRSHNHSIKLPLPFRLGSLRGEQGPVFGGRHPRVFKGIGALASVCVCAPGTVQFSNSFDWWEVCYRCATTTSALAYRSTKR</sequence>
<gene>
    <name evidence="2" type="ORF">FIBSPDRAFT_84357</name>
</gene>
<reference evidence="2" key="1">
    <citation type="journal article" date="2016" name="Mol. Biol. Evol.">
        <title>Comparative Genomics of Early-Diverging Mushroom-Forming Fungi Provides Insights into the Origins of Lignocellulose Decay Capabilities.</title>
        <authorList>
            <person name="Nagy L.G."/>
            <person name="Riley R."/>
            <person name="Tritt A."/>
            <person name="Adam C."/>
            <person name="Daum C."/>
            <person name="Floudas D."/>
            <person name="Sun H."/>
            <person name="Yadav J.S."/>
            <person name="Pangilinan J."/>
            <person name="Larsson K.H."/>
            <person name="Matsuura K."/>
            <person name="Barry K."/>
            <person name="Labutti K."/>
            <person name="Kuo R."/>
            <person name="Ohm R.A."/>
            <person name="Bhattacharya S.S."/>
            <person name="Shirouzu T."/>
            <person name="Yoshinaga Y."/>
            <person name="Martin F.M."/>
            <person name="Grigoriev I.V."/>
            <person name="Hibbett D.S."/>
        </authorList>
    </citation>
    <scope>NUCLEOTIDE SEQUENCE [LARGE SCALE GENOMIC DNA]</scope>
    <source>
        <strain evidence="2">CBS 109695</strain>
    </source>
</reference>
<protein>
    <recommendedName>
        <fullName evidence="3">Secreted protein</fullName>
    </recommendedName>
</protein>
<accession>A0A166E501</accession>
<feature type="signal peptide" evidence="1">
    <location>
        <begin position="1"/>
        <end position="27"/>
    </location>
</feature>
<dbReference type="AlphaFoldDB" id="A0A166E501"/>
<proteinExistence type="predicted"/>
<feature type="chain" id="PRO_5007872569" description="Secreted protein" evidence="1">
    <location>
        <begin position="28"/>
        <end position="118"/>
    </location>
</feature>
<evidence type="ECO:0008006" key="3">
    <source>
        <dbReference type="Google" id="ProtNLM"/>
    </source>
</evidence>
<evidence type="ECO:0000256" key="1">
    <source>
        <dbReference type="SAM" id="SignalP"/>
    </source>
</evidence>
<evidence type="ECO:0000313" key="2">
    <source>
        <dbReference type="EMBL" id="KZP15398.1"/>
    </source>
</evidence>
<keyword evidence="1" id="KW-0732">Signal</keyword>
<name>A0A166E501_9AGAM</name>
<organism evidence="2">
    <name type="scientific">Athelia psychrophila</name>
    <dbReference type="NCBI Taxonomy" id="1759441"/>
    <lineage>
        <taxon>Eukaryota</taxon>
        <taxon>Fungi</taxon>
        <taxon>Dikarya</taxon>
        <taxon>Basidiomycota</taxon>
        <taxon>Agaricomycotina</taxon>
        <taxon>Agaricomycetes</taxon>
        <taxon>Agaricomycetidae</taxon>
        <taxon>Atheliales</taxon>
        <taxon>Atheliaceae</taxon>
        <taxon>Athelia</taxon>
    </lineage>
</organism>